<dbReference type="Proteomes" id="UP000054937">
    <property type="component" value="Unassembled WGS sequence"/>
</dbReference>
<name>A0A0V0QD55_PSEPJ</name>
<feature type="coiled-coil region" evidence="1">
    <location>
        <begin position="179"/>
        <end position="206"/>
    </location>
</feature>
<dbReference type="EMBL" id="LDAU01000195">
    <property type="protein sequence ID" value="KRX00108.1"/>
    <property type="molecule type" value="Genomic_DNA"/>
</dbReference>
<gene>
    <name evidence="2" type="ORF">PPERSA_07215</name>
</gene>
<dbReference type="Gene3D" id="3.30.470.20">
    <property type="entry name" value="ATP-grasp fold, B domain"/>
    <property type="match status" value="1"/>
</dbReference>
<evidence type="ECO:0000313" key="3">
    <source>
        <dbReference type="Proteomes" id="UP000054937"/>
    </source>
</evidence>
<dbReference type="AlphaFoldDB" id="A0A0V0QD55"/>
<dbReference type="InParanoid" id="A0A0V0QD55"/>
<sequence>MKFDKKKQKQFTDDIYAHDGKSLVKLDCQNIQSRKKVIISERSTYKFIKEYFKSRCDFKILSKKNSNTDDFDFKWTAIRNHQNFKNFNPQQQIINHIQNLQKTISDKDKLVRTLKKFDEQKIYNFTSDDFHFQSYIINLNSQNYTQEEQYFMQQVNSGIWMTKDPNGSLGKGIELFKDLNLLKDKIQQIKNDNSQTQNNKNSVKKEKKNKKTCFIQKYLENPLILDNKKVDFRGYVLIASLNPLVVLYQDGYARKCIEDYDTNFEVFNQTEAFKHLSNRTFQKNHTDYQDLQEELSLTPEKFENLLKQQFNLDDNQLAQLKHDRKKIIAYCIMAAENKLIKQNGTYQMMAVDLMWDENFNTKLIEFNTNPGLSKELTTYQQLIPQIVQSTLDLIIETFSEPSQIYKKWKQPKKLELGRWEIIINEANNYNILDQYKRKQNDVDINQYSEL</sequence>
<dbReference type="SUPFAM" id="SSF56059">
    <property type="entry name" value="Glutathione synthetase ATP-binding domain-like"/>
    <property type="match status" value="1"/>
</dbReference>
<proteinExistence type="predicted"/>
<evidence type="ECO:0008006" key="4">
    <source>
        <dbReference type="Google" id="ProtNLM"/>
    </source>
</evidence>
<comment type="caution">
    <text evidence="2">The sequence shown here is derived from an EMBL/GenBank/DDBJ whole genome shotgun (WGS) entry which is preliminary data.</text>
</comment>
<dbReference type="PROSITE" id="PS51221">
    <property type="entry name" value="TTL"/>
    <property type="match status" value="1"/>
</dbReference>
<keyword evidence="3" id="KW-1185">Reference proteome</keyword>
<dbReference type="PANTHER" id="PTHR47664">
    <property type="entry name" value="NLPC_P60 DOMAIN-CONTAINING PROTEIN"/>
    <property type="match status" value="1"/>
</dbReference>
<keyword evidence="1" id="KW-0175">Coiled coil</keyword>
<protein>
    <recommendedName>
        <fullName evidence="4">Tubulin-tyrosine ligase/Tubulin polyglutamylase</fullName>
    </recommendedName>
</protein>
<evidence type="ECO:0000256" key="1">
    <source>
        <dbReference type="SAM" id="Coils"/>
    </source>
</evidence>
<dbReference type="OMA" id="SRMWICK"/>
<dbReference type="InterPro" id="IPR004344">
    <property type="entry name" value="TTL/TTLL_fam"/>
</dbReference>
<dbReference type="OrthoDB" id="291607at2759"/>
<evidence type="ECO:0000313" key="2">
    <source>
        <dbReference type="EMBL" id="KRX00108.1"/>
    </source>
</evidence>
<dbReference type="PANTHER" id="PTHR47664:SF1">
    <property type="entry name" value="CHROMOSOME UNDETERMINED SCAFFOLD_14, WHOLE GENOME SHOTGUN SEQUENCE"/>
    <property type="match status" value="1"/>
</dbReference>
<organism evidence="2 3">
    <name type="scientific">Pseudocohnilembus persalinus</name>
    <name type="common">Ciliate</name>
    <dbReference type="NCBI Taxonomy" id="266149"/>
    <lineage>
        <taxon>Eukaryota</taxon>
        <taxon>Sar</taxon>
        <taxon>Alveolata</taxon>
        <taxon>Ciliophora</taxon>
        <taxon>Intramacronucleata</taxon>
        <taxon>Oligohymenophorea</taxon>
        <taxon>Scuticociliatia</taxon>
        <taxon>Philasterida</taxon>
        <taxon>Pseudocohnilembidae</taxon>
        <taxon>Pseudocohnilembus</taxon>
    </lineage>
</organism>
<accession>A0A0V0QD55</accession>
<reference evidence="2 3" key="1">
    <citation type="journal article" date="2015" name="Sci. Rep.">
        <title>Genome of the facultative scuticociliatosis pathogen Pseudocohnilembus persalinus provides insight into its virulence through horizontal gene transfer.</title>
        <authorList>
            <person name="Xiong J."/>
            <person name="Wang G."/>
            <person name="Cheng J."/>
            <person name="Tian M."/>
            <person name="Pan X."/>
            <person name="Warren A."/>
            <person name="Jiang C."/>
            <person name="Yuan D."/>
            <person name="Miao W."/>
        </authorList>
    </citation>
    <scope>NUCLEOTIDE SEQUENCE [LARGE SCALE GENOMIC DNA]</scope>
    <source>
        <strain evidence="2">36N120E</strain>
    </source>
</reference>
<dbReference type="Pfam" id="PF03133">
    <property type="entry name" value="TTL"/>
    <property type="match status" value="1"/>
</dbReference>